<dbReference type="EMBL" id="JAAQYP010000028">
    <property type="protein sequence ID" value="NNA96936.1"/>
    <property type="molecule type" value="Genomic_DNA"/>
</dbReference>
<accession>A0A7Y1MRB4</accession>
<reference evidence="1 2" key="1">
    <citation type="journal article" date="2020" name="Front. Microbiol.">
        <title>Genetic Organization of the aprX-lipA2 Operon Affects the Proteolytic Potential of Pseudomonas Species in Milk.</title>
        <authorList>
            <person name="Maier C."/>
            <person name="Huptas C."/>
            <person name="von Neubeck M."/>
            <person name="Scherer S."/>
            <person name="Wenning M."/>
            <person name="Lucking G."/>
        </authorList>
    </citation>
    <scope>NUCLEOTIDE SEQUENCE [LARGE SCALE GENOMIC DNA]</scope>
    <source>
        <strain evidence="1 2">G4779</strain>
    </source>
</reference>
<organism evidence="1 2">
    <name type="scientific">Pseudomonas gessardii</name>
    <dbReference type="NCBI Taxonomy" id="78544"/>
    <lineage>
        <taxon>Bacteria</taxon>
        <taxon>Pseudomonadati</taxon>
        <taxon>Pseudomonadota</taxon>
        <taxon>Gammaproteobacteria</taxon>
        <taxon>Pseudomonadales</taxon>
        <taxon>Pseudomonadaceae</taxon>
        <taxon>Pseudomonas</taxon>
    </lineage>
</organism>
<gene>
    <name evidence="1" type="ORF">HBO33_17335</name>
</gene>
<evidence type="ECO:0000313" key="2">
    <source>
        <dbReference type="Proteomes" id="UP000542111"/>
    </source>
</evidence>
<name>A0A7Y1MRB4_9PSED</name>
<dbReference type="Proteomes" id="UP000542111">
    <property type="component" value="Unassembled WGS sequence"/>
</dbReference>
<dbReference type="AlphaFoldDB" id="A0A7Y1MRB4"/>
<protein>
    <submittedName>
        <fullName evidence="1">Uncharacterized protein</fullName>
    </submittedName>
</protein>
<evidence type="ECO:0000313" key="1">
    <source>
        <dbReference type="EMBL" id="NNA96936.1"/>
    </source>
</evidence>
<proteinExistence type="predicted"/>
<comment type="caution">
    <text evidence="1">The sequence shown here is derived from an EMBL/GenBank/DDBJ whole genome shotgun (WGS) entry which is preliminary data.</text>
</comment>
<sequence length="108" mass="12337">MKFLQPAPTLDYRKNLILHALLNIELLCELAQTVAPELSKAIKARIAERERLCEMVTSMASRDLKQQLVVPAFFVESVMDELDQYPFSYEEITAVLDSPLRDVLLLQS</sequence>